<gene>
    <name evidence="1" type="ORF">V9T40_010807</name>
</gene>
<reference evidence="1 2" key="1">
    <citation type="submission" date="2024-03" db="EMBL/GenBank/DDBJ databases">
        <title>Adaptation during the transition from Ophiocordyceps entomopathogen to insect associate is accompanied by gene loss and intensified selection.</title>
        <authorList>
            <person name="Ward C.M."/>
            <person name="Onetto C.A."/>
            <person name="Borneman A.R."/>
        </authorList>
    </citation>
    <scope>NUCLEOTIDE SEQUENCE [LARGE SCALE GENOMIC DNA]</scope>
    <source>
        <strain evidence="1">AWRI1</strain>
        <tissue evidence="1">Single Adult Female</tissue>
    </source>
</reference>
<sequence length="69" mass="7379">MRAAVPFDVRLPFASSLSARGTAFAAFARLLVPPCAHLVPVFCSRIVFALLCDSHATDCATVDISWLAN</sequence>
<protein>
    <submittedName>
        <fullName evidence="1">Uncharacterized protein</fullName>
    </submittedName>
</protein>
<evidence type="ECO:0000313" key="2">
    <source>
        <dbReference type="Proteomes" id="UP001367676"/>
    </source>
</evidence>
<name>A0AAN9TIR3_9HEMI</name>
<keyword evidence="2" id="KW-1185">Reference proteome</keyword>
<evidence type="ECO:0000313" key="1">
    <source>
        <dbReference type="EMBL" id="KAK7573616.1"/>
    </source>
</evidence>
<dbReference type="Proteomes" id="UP001367676">
    <property type="component" value="Unassembled WGS sequence"/>
</dbReference>
<dbReference type="EMBL" id="JBBCAQ010000037">
    <property type="protein sequence ID" value="KAK7573616.1"/>
    <property type="molecule type" value="Genomic_DNA"/>
</dbReference>
<accession>A0AAN9TIR3</accession>
<comment type="caution">
    <text evidence="1">The sequence shown here is derived from an EMBL/GenBank/DDBJ whole genome shotgun (WGS) entry which is preliminary data.</text>
</comment>
<organism evidence="1 2">
    <name type="scientific">Parthenolecanium corni</name>
    <dbReference type="NCBI Taxonomy" id="536013"/>
    <lineage>
        <taxon>Eukaryota</taxon>
        <taxon>Metazoa</taxon>
        <taxon>Ecdysozoa</taxon>
        <taxon>Arthropoda</taxon>
        <taxon>Hexapoda</taxon>
        <taxon>Insecta</taxon>
        <taxon>Pterygota</taxon>
        <taxon>Neoptera</taxon>
        <taxon>Paraneoptera</taxon>
        <taxon>Hemiptera</taxon>
        <taxon>Sternorrhyncha</taxon>
        <taxon>Coccoidea</taxon>
        <taxon>Coccidae</taxon>
        <taxon>Parthenolecanium</taxon>
    </lineage>
</organism>
<proteinExistence type="predicted"/>
<dbReference type="AlphaFoldDB" id="A0AAN9TIR3"/>